<dbReference type="InterPro" id="IPR010998">
    <property type="entry name" value="Integrase_recombinase_N"/>
</dbReference>
<sequence length="405" mass="47150">MASVKFILRTQQPDKEGKCPLYIRLIHDRQSKFISTGLKVHPSQWDDDNKKVRKSFPNSARMNAMLMAKLAEASATIADSERKSKSVTARKLKEAIKGKDHVKFFEYSEKKLKKLEHIYSPQTYKVYASQLKKFKSFVNDDSIMFDDITVGLLKDYMLYAGNVLKNNKTSQKLSMIVLSMMFKHAQEEEIIDESLYPFKKLKLETEPSKRNFLTEEQFEKLKKHKFEGRSKAELYRDLFMFSVSAGGLRFSDVVTLTVYEYDPETHMIRKEVEKTGRVHHFKIGETAQKIIKKYRNHPDNLGEFLFPAITEKNYFSIDAEGRRRAVSNQNGLCNVYLRKLGKDLEFPFTLHFHLSRHTFATMALNKGMRIEHVSKLLDHKDISTTQIYAKIVNEELSKAVDQFVI</sequence>
<evidence type="ECO:0000313" key="8">
    <source>
        <dbReference type="EMBL" id="MFD2545197.1"/>
    </source>
</evidence>
<dbReference type="InterPro" id="IPR002104">
    <property type="entry name" value="Integrase_catalytic"/>
</dbReference>
<dbReference type="InterPro" id="IPR025269">
    <property type="entry name" value="SAM-like_dom"/>
</dbReference>
<dbReference type="InterPro" id="IPR013762">
    <property type="entry name" value="Integrase-like_cat_sf"/>
</dbReference>
<dbReference type="EMBL" id="JBHULG010000002">
    <property type="protein sequence ID" value="MFD2545197.1"/>
    <property type="molecule type" value="Genomic_DNA"/>
</dbReference>
<dbReference type="Gene3D" id="1.10.443.10">
    <property type="entry name" value="Intergrase catalytic core"/>
    <property type="match status" value="1"/>
</dbReference>
<dbReference type="PROSITE" id="PS51898">
    <property type="entry name" value="TYR_RECOMBINASE"/>
    <property type="match status" value="1"/>
</dbReference>
<evidence type="ECO:0000256" key="2">
    <source>
        <dbReference type="ARBA" id="ARBA00022908"/>
    </source>
</evidence>
<keyword evidence="3 5" id="KW-0238">DNA-binding</keyword>
<dbReference type="PANTHER" id="PTHR30349">
    <property type="entry name" value="PHAGE INTEGRASE-RELATED"/>
    <property type="match status" value="1"/>
</dbReference>
<dbReference type="RefSeq" id="WP_255929027.1">
    <property type="nucleotide sequence ID" value="NZ_JANFQP010000002.1"/>
</dbReference>
<dbReference type="InterPro" id="IPR050090">
    <property type="entry name" value="Tyrosine_recombinase_XerCD"/>
</dbReference>
<evidence type="ECO:0000313" key="9">
    <source>
        <dbReference type="Proteomes" id="UP001597394"/>
    </source>
</evidence>
<dbReference type="PROSITE" id="PS51900">
    <property type="entry name" value="CB"/>
    <property type="match status" value="1"/>
</dbReference>
<dbReference type="InterPro" id="IPR044068">
    <property type="entry name" value="CB"/>
</dbReference>
<dbReference type="SUPFAM" id="SSF56349">
    <property type="entry name" value="DNA breaking-rejoining enzymes"/>
    <property type="match status" value="1"/>
</dbReference>
<name>A0ABW5K8H5_9FLAO</name>
<dbReference type="InterPro" id="IPR035386">
    <property type="entry name" value="Arm-DNA-bind_5"/>
</dbReference>
<evidence type="ECO:0000256" key="5">
    <source>
        <dbReference type="PROSITE-ProRule" id="PRU01248"/>
    </source>
</evidence>
<dbReference type="Pfam" id="PF17293">
    <property type="entry name" value="Arm-DNA-bind_5"/>
    <property type="match status" value="1"/>
</dbReference>
<dbReference type="Pfam" id="PF13102">
    <property type="entry name" value="Phage_int_SAM_5"/>
    <property type="match status" value="1"/>
</dbReference>
<protein>
    <submittedName>
        <fullName evidence="8">Tyrosine-type recombinase/integrase</fullName>
    </submittedName>
</protein>
<proteinExistence type="inferred from homology"/>
<organism evidence="8 9">
    <name type="scientific">Kaistella montana</name>
    <dbReference type="NCBI Taxonomy" id="1849733"/>
    <lineage>
        <taxon>Bacteria</taxon>
        <taxon>Pseudomonadati</taxon>
        <taxon>Bacteroidota</taxon>
        <taxon>Flavobacteriia</taxon>
        <taxon>Flavobacteriales</taxon>
        <taxon>Weeksellaceae</taxon>
        <taxon>Chryseobacterium group</taxon>
        <taxon>Kaistella</taxon>
    </lineage>
</organism>
<comment type="similarity">
    <text evidence="1">Belongs to the 'phage' integrase family.</text>
</comment>
<keyword evidence="9" id="KW-1185">Reference proteome</keyword>
<reference evidence="9" key="1">
    <citation type="journal article" date="2019" name="Int. J. Syst. Evol. Microbiol.">
        <title>The Global Catalogue of Microorganisms (GCM) 10K type strain sequencing project: providing services to taxonomists for standard genome sequencing and annotation.</title>
        <authorList>
            <consortium name="The Broad Institute Genomics Platform"/>
            <consortium name="The Broad Institute Genome Sequencing Center for Infectious Disease"/>
            <person name="Wu L."/>
            <person name="Ma J."/>
        </authorList>
    </citation>
    <scope>NUCLEOTIDE SEQUENCE [LARGE SCALE GENOMIC DNA]</scope>
    <source>
        <strain evidence="9">KCTC 52204</strain>
    </source>
</reference>
<feature type="domain" description="Core-binding (CB)" evidence="7">
    <location>
        <begin position="102"/>
        <end position="186"/>
    </location>
</feature>
<evidence type="ECO:0000259" key="7">
    <source>
        <dbReference type="PROSITE" id="PS51900"/>
    </source>
</evidence>
<dbReference type="Proteomes" id="UP001597394">
    <property type="component" value="Unassembled WGS sequence"/>
</dbReference>
<keyword evidence="2" id="KW-0229">DNA integration</keyword>
<feature type="domain" description="Tyr recombinase" evidence="6">
    <location>
        <begin position="208"/>
        <end position="401"/>
    </location>
</feature>
<dbReference type="PANTHER" id="PTHR30349:SF64">
    <property type="entry name" value="PROPHAGE INTEGRASE INTD-RELATED"/>
    <property type="match status" value="1"/>
</dbReference>
<dbReference type="CDD" id="cd01185">
    <property type="entry name" value="INTN1_C_like"/>
    <property type="match status" value="1"/>
</dbReference>
<evidence type="ECO:0000256" key="3">
    <source>
        <dbReference type="ARBA" id="ARBA00023125"/>
    </source>
</evidence>
<evidence type="ECO:0000256" key="1">
    <source>
        <dbReference type="ARBA" id="ARBA00008857"/>
    </source>
</evidence>
<evidence type="ECO:0000259" key="6">
    <source>
        <dbReference type="PROSITE" id="PS51898"/>
    </source>
</evidence>
<keyword evidence="4" id="KW-0233">DNA recombination</keyword>
<accession>A0ABW5K8H5</accession>
<dbReference type="Pfam" id="PF00589">
    <property type="entry name" value="Phage_integrase"/>
    <property type="match status" value="1"/>
</dbReference>
<dbReference type="InterPro" id="IPR011010">
    <property type="entry name" value="DNA_brk_join_enz"/>
</dbReference>
<comment type="caution">
    <text evidence="8">The sequence shown here is derived from an EMBL/GenBank/DDBJ whole genome shotgun (WGS) entry which is preliminary data.</text>
</comment>
<evidence type="ECO:0000256" key="4">
    <source>
        <dbReference type="ARBA" id="ARBA00023172"/>
    </source>
</evidence>
<dbReference type="Gene3D" id="1.10.150.130">
    <property type="match status" value="1"/>
</dbReference>
<gene>
    <name evidence="8" type="ORF">ACFSO8_06960</name>
</gene>